<evidence type="ECO:0000256" key="3">
    <source>
        <dbReference type="PIRSR" id="PIRSR000097-1"/>
    </source>
</evidence>
<comment type="similarity">
    <text evidence="1">Belongs to the aldo/keto reductase family.</text>
</comment>
<evidence type="ECO:0000256" key="1">
    <source>
        <dbReference type="ARBA" id="ARBA00007905"/>
    </source>
</evidence>
<dbReference type="Proteomes" id="UP001151582">
    <property type="component" value="Unassembled WGS sequence"/>
</dbReference>
<dbReference type="FunFam" id="3.20.20.100:FF:000015">
    <property type="entry name" value="Oxidoreductase, aldo/keto reductase family"/>
    <property type="match status" value="1"/>
</dbReference>
<keyword evidence="2" id="KW-0560">Oxidoreductase</keyword>
<dbReference type="InterPro" id="IPR023210">
    <property type="entry name" value="NADP_OxRdtase_dom"/>
</dbReference>
<name>A0A9W8E9W6_9FUNG</name>
<sequence length="276" mass="31015">MAAAATTARLLNNGTKIPAVGYGVYELPNSRQTSQLVTHALQSGYRHVDTAAMYDNEEATGRGIHDSGLPRAQIFVTTKLSANRGYQETLDEFHQSLQKLALDYVDLYLIHSPYGGPAKRLESWKAMEKLHHDGLVKSIGVSNFGVHHLKELLEHCTIKPVVNQIELHPWQTQPNITAFCRDHGIAIEAYSPLVRAEKKHDPTLTSIGHKHGKSWAQVLIRWSLQHEYVPLTKTSTEARIRQNLDVFDFKLGVDDMQALDALNEDLHLEWDPTTAD</sequence>
<dbReference type="Pfam" id="PF00248">
    <property type="entry name" value="Aldo_ket_red"/>
    <property type="match status" value="1"/>
</dbReference>
<evidence type="ECO:0000256" key="4">
    <source>
        <dbReference type="PIRSR" id="PIRSR000097-2"/>
    </source>
</evidence>
<dbReference type="PROSITE" id="PS00062">
    <property type="entry name" value="ALDOKETO_REDUCTASE_2"/>
    <property type="match status" value="1"/>
</dbReference>
<protein>
    <recommendedName>
        <fullName evidence="6">NADP-dependent oxidoreductase domain-containing protein</fullName>
    </recommendedName>
</protein>
<dbReference type="CDD" id="cd19071">
    <property type="entry name" value="AKR_AKR1-5-like"/>
    <property type="match status" value="1"/>
</dbReference>
<keyword evidence="8" id="KW-1185">Reference proteome</keyword>
<reference evidence="7" key="1">
    <citation type="submission" date="2022-07" db="EMBL/GenBank/DDBJ databases">
        <title>Phylogenomic reconstructions and comparative analyses of Kickxellomycotina fungi.</title>
        <authorList>
            <person name="Reynolds N.K."/>
            <person name="Stajich J.E."/>
            <person name="Barry K."/>
            <person name="Grigoriev I.V."/>
            <person name="Crous P."/>
            <person name="Smith M.E."/>
        </authorList>
    </citation>
    <scope>NUCLEOTIDE SEQUENCE</scope>
    <source>
        <strain evidence="7">RSA 567</strain>
    </source>
</reference>
<accession>A0A9W8E9W6</accession>
<dbReference type="GO" id="GO:0016491">
    <property type="term" value="F:oxidoreductase activity"/>
    <property type="evidence" value="ECO:0007669"/>
    <property type="project" value="UniProtKB-KW"/>
</dbReference>
<gene>
    <name evidence="7" type="ORF">H4R34_001842</name>
</gene>
<dbReference type="InterPro" id="IPR020471">
    <property type="entry name" value="AKR"/>
</dbReference>
<evidence type="ECO:0000256" key="2">
    <source>
        <dbReference type="ARBA" id="ARBA00023002"/>
    </source>
</evidence>
<dbReference type="SUPFAM" id="SSF51430">
    <property type="entry name" value="NAD(P)-linked oxidoreductase"/>
    <property type="match status" value="1"/>
</dbReference>
<dbReference type="OrthoDB" id="416253at2759"/>
<dbReference type="InterPro" id="IPR036812">
    <property type="entry name" value="NAD(P)_OxRdtase_dom_sf"/>
</dbReference>
<feature type="binding site" evidence="4">
    <location>
        <position position="111"/>
    </location>
    <ligand>
        <name>substrate</name>
    </ligand>
</feature>
<dbReference type="Gene3D" id="3.20.20.100">
    <property type="entry name" value="NADP-dependent oxidoreductase domain"/>
    <property type="match status" value="1"/>
</dbReference>
<dbReference type="AlphaFoldDB" id="A0A9W8E9W6"/>
<evidence type="ECO:0000313" key="7">
    <source>
        <dbReference type="EMBL" id="KAJ1982082.1"/>
    </source>
</evidence>
<feature type="site" description="Lowers pKa of active site Tyr" evidence="5">
    <location>
        <position position="79"/>
    </location>
</feature>
<dbReference type="InterPro" id="IPR018170">
    <property type="entry name" value="Aldo/ket_reductase_CS"/>
</dbReference>
<organism evidence="7 8">
    <name type="scientific">Dimargaris verticillata</name>
    <dbReference type="NCBI Taxonomy" id="2761393"/>
    <lineage>
        <taxon>Eukaryota</taxon>
        <taxon>Fungi</taxon>
        <taxon>Fungi incertae sedis</taxon>
        <taxon>Zoopagomycota</taxon>
        <taxon>Kickxellomycotina</taxon>
        <taxon>Dimargaritomycetes</taxon>
        <taxon>Dimargaritales</taxon>
        <taxon>Dimargaritaceae</taxon>
        <taxon>Dimargaris</taxon>
    </lineage>
</organism>
<evidence type="ECO:0000259" key="6">
    <source>
        <dbReference type="Pfam" id="PF00248"/>
    </source>
</evidence>
<dbReference type="PANTHER" id="PTHR43827">
    <property type="entry name" value="2,5-DIKETO-D-GLUCONIC ACID REDUCTASE"/>
    <property type="match status" value="1"/>
</dbReference>
<evidence type="ECO:0000313" key="8">
    <source>
        <dbReference type="Proteomes" id="UP001151582"/>
    </source>
</evidence>
<dbReference type="PRINTS" id="PR00069">
    <property type="entry name" value="ALDKETRDTASE"/>
</dbReference>
<evidence type="ECO:0000256" key="5">
    <source>
        <dbReference type="PIRSR" id="PIRSR000097-3"/>
    </source>
</evidence>
<dbReference type="PANTHER" id="PTHR43827:SF13">
    <property type="entry name" value="ALDO_KETO REDUCTASE FAMILY PROTEIN"/>
    <property type="match status" value="1"/>
</dbReference>
<dbReference type="PIRSF" id="PIRSF000097">
    <property type="entry name" value="AKR"/>
    <property type="match status" value="1"/>
</dbReference>
<feature type="domain" description="NADP-dependent oxidoreductase" evidence="6">
    <location>
        <begin position="29"/>
        <end position="264"/>
    </location>
</feature>
<proteinExistence type="inferred from homology"/>
<comment type="caution">
    <text evidence="7">The sequence shown here is derived from an EMBL/GenBank/DDBJ whole genome shotgun (WGS) entry which is preliminary data.</text>
</comment>
<dbReference type="EMBL" id="JANBQB010000102">
    <property type="protein sequence ID" value="KAJ1982082.1"/>
    <property type="molecule type" value="Genomic_DNA"/>
</dbReference>
<feature type="active site" description="Proton donor" evidence="3">
    <location>
        <position position="54"/>
    </location>
</feature>